<dbReference type="PANTHER" id="PTHR34322">
    <property type="entry name" value="TRANSPOSASE, Y1_TNP DOMAIN-CONTAINING"/>
    <property type="match status" value="1"/>
</dbReference>
<protein>
    <submittedName>
        <fullName evidence="2">Transposase</fullName>
    </submittedName>
</protein>
<evidence type="ECO:0000313" key="3">
    <source>
        <dbReference type="Proteomes" id="UP000034036"/>
    </source>
</evidence>
<proteinExistence type="predicted"/>
<accession>A0A0G0ZIF6</accession>
<evidence type="ECO:0000313" key="2">
    <source>
        <dbReference type="EMBL" id="KKS48464.1"/>
    </source>
</evidence>
<dbReference type="GO" id="GO:0006313">
    <property type="term" value="P:DNA transposition"/>
    <property type="evidence" value="ECO:0007669"/>
    <property type="project" value="InterPro"/>
</dbReference>
<dbReference type="Proteomes" id="UP000034036">
    <property type="component" value="Unassembled WGS sequence"/>
</dbReference>
<dbReference type="SUPFAM" id="SSF143422">
    <property type="entry name" value="Transposase IS200-like"/>
    <property type="match status" value="1"/>
</dbReference>
<sequence>MRKILFANNKIYHIFNRGTDKRKIFLSKSNYERFLLNLSILNDLDNIQHHLSRFDLENPNLIKFKPKPLVDVLCYCLMPNHYHLLVRQKIDNGIPKFLHKLQMGYSKYFNTLHDRSGNLFQGAYKAVEINNDSQFKYIPLYIHMNPLDLVEGEWKENGIKDIKKGINFLKEYKWSSLRNYVNGLATPYLNMRTISDLYSSGDWEEEIRSFLSSLNVRHRVSAIVGDIFHV</sequence>
<dbReference type="GO" id="GO:0004803">
    <property type="term" value="F:transposase activity"/>
    <property type="evidence" value="ECO:0007669"/>
    <property type="project" value="InterPro"/>
</dbReference>
<dbReference type="PANTHER" id="PTHR34322:SF2">
    <property type="entry name" value="TRANSPOSASE IS200-LIKE DOMAIN-CONTAINING PROTEIN"/>
    <property type="match status" value="1"/>
</dbReference>
<dbReference type="GO" id="GO:0003677">
    <property type="term" value="F:DNA binding"/>
    <property type="evidence" value="ECO:0007669"/>
    <property type="project" value="InterPro"/>
</dbReference>
<evidence type="ECO:0000259" key="1">
    <source>
        <dbReference type="SMART" id="SM01321"/>
    </source>
</evidence>
<dbReference type="EMBL" id="LCDF01000008">
    <property type="protein sequence ID" value="KKS48464.1"/>
    <property type="molecule type" value="Genomic_DNA"/>
</dbReference>
<dbReference type="SMART" id="SM01321">
    <property type="entry name" value="Y1_Tnp"/>
    <property type="match status" value="1"/>
</dbReference>
<dbReference type="Gene3D" id="3.30.70.1290">
    <property type="entry name" value="Transposase IS200-like"/>
    <property type="match status" value="1"/>
</dbReference>
<organism evidence="2 3">
    <name type="scientific">Candidatus Giovannonibacteria bacterium GW2011_GWF2_42_19</name>
    <dbReference type="NCBI Taxonomy" id="1618659"/>
    <lineage>
        <taxon>Bacteria</taxon>
        <taxon>Candidatus Giovannoniibacteriota</taxon>
    </lineage>
</organism>
<feature type="domain" description="Transposase IS200-like" evidence="1">
    <location>
        <begin position="7"/>
        <end position="145"/>
    </location>
</feature>
<reference evidence="2 3" key="1">
    <citation type="journal article" date="2015" name="Nature">
        <title>rRNA introns, odd ribosomes, and small enigmatic genomes across a large radiation of phyla.</title>
        <authorList>
            <person name="Brown C.T."/>
            <person name="Hug L.A."/>
            <person name="Thomas B.C."/>
            <person name="Sharon I."/>
            <person name="Castelle C.J."/>
            <person name="Singh A."/>
            <person name="Wilkins M.J."/>
            <person name="Williams K.H."/>
            <person name="Banfield J.F."/>
        </authorList>
    </citation>
    <scope>NUCLEOTIDE SEQUENCE [LARGE SCALE GENOMIC DNA]</scope>
</reference>
<dbReference type="InterPro" id="IPR002686">
    <property type="entry name" value="Transposase_17"/>
</dbReference>
<name>A0A0G0ZIF6_9BACT</name>
<dbReference type="InterPro" id="IPR036515">
    <property type="entry name" value="Transposase_17_sf"/>
</dbReference>
<gene>
    <name evidence="2" type="ORF">UV11_C0008G0003</name>
</gene>
<dbReference type="Pfam" id="PF01797">
    <property type="entry name" value="Y1_Tnp"/>
    <property type="match status" value="1"/>
</dbReference>
<comment type="caution">
    <text evidence="2">The sequence shown here is derived from an EMBL/GenBank/DDBJ whole genome shotgun (WGS) entry which is preliminary data.</text>
</comment>
<dbReference type="STRING" id="1618659.UV11_C0008G0003"/>
<dbReference type="AlphaFoldDB" id="A0A0G0ZIF6"/>